<feature type="region of interest" description="Disordered" evidence="1">
    <location>
        <begin position="285"/>
        <end position="317"/>
    </location>
</feature>
<dbReference type="EMBL" id="JAUTDP010000001">
    <property type="protein sequence ID" value="KAK3402627.1"/>
    <property type="molecule type" value="Genomic_DNA"/>
</dbReference>
<proteinExistence type="predicted"/>
<feature type="region of interest" description="Disordered" evidence="1">
    <location>
        <begin position="226"/>
        <end position="268"/>
    </location>
</feature>
<protein>
    <submittedName>
        <fullName evidence="2">Uncharacterized protein</fullName>
    </submittedName>
</protein>
<evidence type="ECO:0000313" key="2">
    <source>
        <dbReference type="EMBL" id="KAK3402627.1"/>
    </source>
</evidence>
<sequence>MCFRIELFWHCHLEHLGCMGKMDKLTEQEPLAPQFQECEQAKVTGQRCREPRVTQQHLAICCEMHHSRRIRQLEGLWKDEWKNQVFDHFARKQHLSDREKVEWQRARDFQKERWTQFQEALLEVYVQFGNRLNAAVVGALHRTLYERIEQTMLMFVESVRRQCILEPESRERARKEAAAAAAAIAAASGLPPPPIPPRSTRRRQRSTSVQHHQLPRIQQALVQMSLSGPAGGSAPAQTPARPLPPTPTPTPAAGQAGSSSSSASSVVARDDDAAAIAAVASVEHAFRAPSPAPSSSDEASDTDSDSDSDATVLGEDL</sequence>
<gene>
    <name evidence="2" type="ORF">B0T20DRAFT_343877</name>
</gene>
<feature type="region of interest" description="Disordered" evidence="1">
    <location>
        <begin position="184"/>
        <end position="213"/>
    </location>
</feature>
<reference evidence="2" key="2">
    <citation type="submission" date="2023-07" db="EMBL/GenBank/DDBJ databases">
        <authorList>
            <consortium name="Lawrence Berkeley National Laboratory"/>
            <person name="Haridas S."/>
            <person name="Hensen N."/>
            <person name="Bonometti L."/>
            <person name="Westerberg I."/>
            <person name="Brannstrom I.O."/>
            <person name="Guillou S."/>
            <person name="Cros-Aarteil S."/>
            <person name="Calhoun S."/>
            <person name="Kuo A."/>
            <person name="Mondo S."/>
            <person name="Pangilinan J."/>
            <person name="Riley R."/>
            <person name="LaButti K."/>
            <person name="Andreopoulos B."/>
            <person name="Lipzen A."/>
            <person name="Chen C."/>
            <person name="Yanf M."/>
            <person name="Daum C."/>
            <person name="Ng V."/>
            <person name="Clum A."/>
            <person name="Steindorff A."/>
            <person name="Ohm R."/>
            <person name="Martin F."/>
            <person name="Silar P."/>
            <person name="Natvig D."/>
            <person name="Lalanne C."/>
            <person name="Gautier V."/>
            <person name="Ament-velasquez S.L."/>
            <person name="Kruys A."/>
            <person name="Hutchinson M.I."/>
            <person name="Powell A.J."/>
            <person name="Barry K."/>
            <person name="Miller A.N."/>
            <person name="Grigoriev I.V."/>
            <person name="Debuchy R."/>
            <person name="Gladieux P."/>
            <person name="Thoren M.H."/>
            <person name="Johannesson H."/>
        </authorList>
    </citation>
    <scope>NUCLEOTIDE SEQUENCE</scope>
    <source>
        <strain evidence="2">FGSC 1904</strain>
    </source>
</reference>
<feature type="compositionally biased region" description="Low complexity" evidence="1">
    <location>
        <begin position="251"/>
        <end position="267"/>
    </location>
</feature>
<feature type="compositionally biased region" description="Pro residues" evidence="1">
    <location>
        <begin position="241"/>
        <end position="250"/>
    </location>
</feature>
<dbReference type="AlphaFoldDB" id="A0AAE0PMK0"/>
<organism evidence="2 3">
    <name type="scientific">Sordaria brevicollis</name>
    <dbReference type="NCBI Taxonomy" id="83679"/>
    <lineage>
        <taxon>Eukaryota</taxon>
        <taxon>Fungi</taxon>
        <taxon>Dikarya</taxon>
        <taxon>Ascomycota</taxon>
        <taxon>Pezizomycotina</taxon>
        <taxon>Sordariomycetes</taxon>
        <taxon>Sordariomycetidae</taxon>
        <taxon>Sordariales</taxon>
        <taxon>Sordariaceae</taxon>
        <taxon>Sordaria</taxon>
    </lineage>
</organism>
<name>A0AAE0PMK0_SORBR</name>
<dbReference type="Proteomes" id="UP001281003">
    <property type="component" value="Unassembled WGS sequence"/>
</dbReference>
<keyword evidence="3" id="KW-1185">Reference proteome</keyword>
<comment type="caution">
    <text evidence="2">The sequence shown here is derived from an EMBL/GenBank/DDBJ whole genome shotgun (WGS) entry which is preliminary data.</text>
</comment>
<feature type="compositionally biased region" description="Acidic residues" evidence="1">
    <location>
        <begin position="298"/>
        <end position="308"/>
    </location>
</feature>
<accession>A0AAE0PMK0</accession>
<evidence type="ECO:0000313" key="3">
    <source>
        <dbReference type="Proteomes" id="UP001281003"/>
    </source>
</evidence>
<reference evidence="2" key="1">
    <citation type="journal article" date="2023" name="Mol. Phylogenet. Evol.">
        <title>Genome-scale phylogeny and comparative genomics of the fungal order Sordariales.</title>
        <authorList>
            <person name="Hensen N."/>
            <person name="Bonometti L."/>
            <person name="Westerberg I."/>
            <person name="Brannstrom I.O."/>
            <person name="Guillou S."/>
            <person name="Cros-Aarteil S."/>
            <person name="Calhoun S."/>
            <person name="Haridas S."/>
            <person name="Kuo A."/>
            <person name="Mondo S."/>
            <person name="Pangilinan J."/>
            <person name="Riley R."/>
            <person name="LaButti K."/>
            <person name="Andreopoulos B."/>
            <person name="Lipzen A."/>
            <person name="Chen C."/>
            <person name="Yan M."/>
            <person name="Daum C."/>
            <person name="Ng V."/>
            <person name="Clum A."/>
            <person name="Steindorff A."/>
            <person name="Ohm R.A."/>
            <person name="Martin F."/>
            <person name="Silar P."/>
            <person name="Natvig D.O."/>
            <person name="Lalanne C."/>
            <person name="Gautier V."/>
            <person name="Ament-Velasquez S.L."/>
            <person name="Kruys A."/>
            <person name="Hutchinson M.I."/>
            <person name="Powell A.J."/>
            <person name="Barry K."/>
            <person name="Miller A.N."/>
            <person name="Grigoriev I.V."/>
            <person name="Debuchy R."/>
            <person name="Gladieux P."/>
            <person name="Hiltunen Thoren M."/>
            <person name="Johannesson H."/>
        </authorList>
    </citation>
    <scope>NUCLEOTIDE SEQUENCE</scope>
    <source>
        <strain evidence="2">FGSC 1904</strain>
    </source>
</reference>
<evidence type="ECO:0000256" key="1">
    <source>
        <dbReference type="SAM" id="MobiDB-lite"/>
    </source>
</evidence>